<dbReference type="SMART" id="SM00369">
    <property type="entry name" value="LRR_TYP"/>
    <property type="match status" value="5"/>
</dbReference>
<evidence type="ECO:0000313" key="5">
    <source>
        <dbReference type="Proteomes" id="UP000054359"/>
    </source>
</evidence>
<dbReference type="PANTHER" id="PTHR24366">
    <property type="entry name" value="IG(IMMUNOGLOBULIN) AND LRR(LEUCINE RICH REPEAT) DOMAINS"/>
    <property type="match status" value="1"/>
</dbReference>
<organism evidence="4 5">
    <name type="scientific">Stegodyphus mimosarum</name>
    <name type="common">African social velvet spider</name>
    <dbReference type="NCBI Taxonomy" id="407821"/>
    <lineage>
        <taxon>Eukaryota</taxon>
        <taxon>Metazoa</taxon>
        <taxon>Ecdysozoa</taxon>
        <taxon>Arthropoda</taxon>
        <taxon>Chelicerata</taxon>
        <taxon>Arachnida</taxon>
        <taxon>Araneae</taxon>
        <taxon>Araneomorphae</taxon>
        <taxon>Entelegynae</taxon>
        <taxon>Eresoidea</taxon>
        <taxon>Eresidae</taxon>
        <taxon>Stegodyphus</taxon>
    </lineage>
</organism>
<dbReference type="STRING" id="407821.A0A087T303"/>
<keyword evidence="1" id="KW-0433">Leucine-rich repeat</keyword>
<dbReference type="InterPro" id="IPR032675">
    <property type="entry name" value="LRR_dom_sf"/>
</dbReference>
<dbReference type="Proteomes" id="UP000054359">
    <property type="component" value="Unassembled WGS sequence"/>
</dbReference>
<sequence>MKVNTAFFISINLITAALEVTKASPDSSNCTFTNDVIICNGTTSWVQDIKTIFKGLTDNSFKMLKLLALNLSSFDMILFDGLPVSSLEIENCKLEQLTDAGQSGIKSNLRELKIESSINTAEVGFRLEVGNLLELKKLNLTSNVILYLNRTWFQNAPISLQYLYLGRNGIEMLEERVFESLSELRSINLQENAIECLKRDMLPLPGFNLKTLIFGKNRLNSLPSDLFSGMSSLTSVDFRNNRIKELQETVWMPIWTQLRSLVISKNPIRCDDYTEWMFRMAPPHHLIGSCYSLEKGRNISLKNLIEEKL</sequence>
<dbReference type="OrthoDB" id="6515702at2759"/>
<evidence type="ECO:0000313" key="4">
    <source>
        <dbReference type="EMBL" id="KFM59492.1"/>
    </source>
</evidence>
<dbReference type="SUPFAM" id="SSF52058">
    <property type="entry name" value="L domain-like"/>
    <property type="match status" value="1"/>
</dbReference>
<keyword evidence="5" id="KW-1185">Reference proteome</keyword>
<gene>
    <name evidence="4" type="ORF">X975_07034</name>
</gene>
<dbReference type="Pfam" id="PF13855">
    <property type="entry name" value="LRR_8"/>
    <property type="match status" value="2"/>
</dbReference>
<keyword evidence="3" id="KW-0732">Signal</keyword>
<accession>A0A087T303</accession>
<evidence type="ECO:0000256" key="2">
    <source>
        <dbReference type="ARBA" id="ARBA00022737"/>
    </source>
</evidence>
<protein>
    <submittedName>
        <fullName evidence="4">Protein slit</fullName>
    </submittedName>
</protein>
<feature type="non-terminal residue" evidence="4">
    <location>
        <position position="309"/>
    </location>
</feature>
<dbReference type="PANTHER" id="PTHR24366:SF96">
    <property type="entry name" value="LEUCINE RICH REPEAT CONTAINING 53"/>
    <property type="match status" value="1"/>
</dbReference>
<keyword evidence="2" id="KW-0677">Repeat</keyword>
<dbReference type="EMBL" id="KK113157">
    <property type="protein sequence ID" value="KFM59492.1"/>
    <property type="molecule type" value="Genomic_DNA"/>
</dbReference>
<dbReference type="InterPro" id="IPR001611">
    <property type="entry name" value="Leu-rich_rpt"/>
</dbReference>
<proteinExistence type="predicted"/>
<reference evidence="4 5" key="1">
    <citation type="submission" date="2013-11" db="EMBL/GenBank/DDBJ databases">
        <title>Genome sequencing of Stegodyphus mimosarum.</title>
        <authorList>
            <person name="Bechsgaard J."/>
        </authorList>
    </citation>
    <scope>NUCLEOTIDE SEQUENCE [LARGE SCALE GENOMIC DNA]</scope>
</reference>
<feature type="signal peptide" evidence="3">
    <location>
        <begin position="1"/>
        <end position="23"/>
    </location>
</feature>
<dbReference type="InterPro" id="IPR003591">
    <property type="entry name" value="Leu-rich_rpt_typical-subtyp"/>
</dbReference>
<feature type="chain" id="PRO_5001829285" evidence="3">
    <location>
        <begin position="24"/>
        <end position="309"/>
    </location>
</feature>
<name>A0A087T303_STEMI</name>
<dbReference type="AlphaFoldDB" id="A0A087T303"/>
<evidence type="ECO:0000256" key="1">
    <source>
        <dbReference type="ARBA" id="ARBA00022614"/>
    </source>
</evidence>
<dbReference type="Gene3D" id="3.80.10.10">
    <property type="entry name" value="Ribonuclease Inhibitor"/>
    <property type="match status" value="1"/>
</dbReference>
<evidence type="ECO:0000256" key="3">
    <source>
        <dbReference type="SAM" id="SignalP"/>
    </source>
</evidence>